<organism evidence="2 3">
    <name type="scientific">Paraburkholderia sediminicola</name>
    <dbReference type="NCBI Taxonomy" id="458836"/>
    <lineage>
        <taxon>Bacteria</taxon>
        <taxon>Pseudomonadati</taxon>
        <taxon>Pseudomonadota</taxon>
        <taxon>Betaproteobacteria</taxon>
        <taxon>Burkholderiales</taxon>
        <taxon>Burkholderiaceae</taxon>
        <taxon>Paraburkholderia</taxon>
    </lineage>
</organism>
<gene>
    <name evidence="2" type="ORF">LMG24238_00098</name>
</gene>
<proteinExistence type="predicted"/>
<evidence type="ECO:0000256" key="1">
    <source>
        <dbReference type="SAM" id="MobiDB-lite"/>
    </source>
</evidence>
<reference evidence="2 3" key="1">
    <citation type="submission" date="2020-04" db="EMBL/GenBank/DDBJ databases">
        <authorList>
            <person name="De Canck E."/>
        </authorList>
    </citation>
    <scope>NUCLEOTIDE SEQUENCE [LARGE SCALE GENOMIC DNA]</scope>
    <source>
        <strain evidence="2 3">LMG 24238</strain>
    </source>
</reference>
<keyword evidence="3" id="KW-1185">Reference proteome</keyword>
<name>A0A6J4ZRL9_9BURK</name>
<accession>A0A6J4ZRL9</accession>
<dbReference type="EMBL" id="CADIKC010000001">
    <property type="protein sequence ID" value="CAB3638914.1"/>
    <property type="molecule type" value="Genomic_DNA"/>
</dbReference>
<evidence type="ECO:0000313" key="2">
    <source>
        <dbReference type="EMBL" id="CAB3638914.1"/>
    </source>
</evidence>
<dbReference type="AlphaFoldDB" id="A0A6J4ZRL9"/>
<sequence length="215" mass="23178">MRQQGNRPGEQATRAPGNERIATKHLEPSLESFRATEGTDRGTLTDMLFAISLGWRPLGTIGCVASIDDIWAVYENASEAGASTLQPGLLRVADAYSETQRIAPRPASPTRPCELRWSRLTAGGSLRRVAALWFVTGVAAGFFLTRLAEKQGWSRSIAAEQRTSASTPEKDVLLASKVSHLQASQEPREDPADGGGQRAASRVDSPHSATSYLTM</sequence>
<evidence type="ECO:0000313" key="3">
    <source>
        <dbReference type="Proteomes" id="UP000494255"/>
    </source>
</evidence>
<feature type="region of interest" description="Disordered" evidence="1">
    <location>
        <begin position="1"/>
        <end position="37"/>
    </location>
</feature>
<feature type="region of interest" description="Disordered" evidence="1">
    <location>
        <begin position="177"/>
        <end position="215"/>
    </location>
</feature>
<dbReference type="Proteomes" id="UP000494255">
    <property type="component" value="Unassembled WGS sequence"/>
</dbReference>
<protein>
    <submittedName>
        <fullName evidence="2">Uncharacterized protein</fullName>
    </submittedName>
</protein>